<dbReference type="PROSITE" id="PS51257">
    <property type="entry name" value="PROKAR_LIPOPROTEIN"/>
    <property type="match status" value="1"/>
</dbReference>
<protein>
    <submittedName>
        <fullName evidence="8">Multiple sugar-binding protein</fullName>
    </submittedName>
</protein>
<evidence type="ECO:0000256" key="2">
    <source>
        <dbReference type="ARBA" id="ARBA00022729"/>
    </source>
</evidence>
<dbReference type="STRING" id="180332.GCA_000797495_05827"/>
<keyword evidence="5" id="KW-0449">Lipoprotein</keyword>
<proteinExistence type="predicted"/>
<organism evidence="8 9">
    <name type="scientific">Robinsoniella peoriensis</name>
    <dbReference type="NCBI Taxonomy" id="180332"/>
    <lineage>
        <taxon>Bacteria</taxon>
        <taxon>Bacillati</taxon>
        <taxon>Bacillota</taxon>
        <taxon>Clostridia</taxon>
        <taxon>Lachnospirales</taxon>
        <taxon>Lachnospiraceae</taxon>
        <taxon>Robinsoniella</taxon>
    </lineage>
</organism>
<evidence type="ECO:0000313" key="8">
    <source>
        <dbReference type="EMBL" id="TLD00328.1"/>
    </source>
</evidence>
<dbReference type="InterPro" id="IPR006059">
    <property type="entry name" value="SBP"/>
</dbReference>
<dbReference type="Proteomes" id="UP000306509">
    <property type="component" value="Unassembled WGS sequence"/>
</dbReference>
<keyword evidence="1" id="KW-1003">Cell membrane</keyword>
<keyword evidence="3" id="KW-0472">Membrane</keyword>
<dbReference type="SUPFAM" id="SSF53850">
    <property type="entry name" value="Periplasmic binding protein-like II"/>
    <property type="match status" value="1"/>
</dbReference>
<keyword evidence="4" id="KW-0564">Palmitate</keyword>
<keyword evidence="2 7" id="KW-0732">Signal</keyword>
<dbReference type="Gene3D" id="3.40.190.10">
    <property type="entry name" value="Periplasmic binding protein-like II"/>
    <property type="match status" value="1"/>
</dbReference>
<evidence type="ECO:0000256" key="1">
    <source>
        <dbReference type="ARBA" id="ARBA00022475"/>
    </source>
</evidence>
<reference evidence="8 9" key="1">
    <citation type="journal article" date="2019" name="Anaerobe">
        <title>Detection of Robinsoniella peoriensis in multiple bone samples of a trauma patient.</title>
        <authorList>
            <person name="Schrottner P."/>
            <person name="Hartwich K."/>
            <person name="Bunk B."/>
            <person name="Schober I."/>
            <person name="Helbig S."/>
            <person name="Rudolph W.W."/>
            <person name="Gunzer F."/>
        </authorList>
    </citation>
    <scope>NUCLEOTIDE SEQUENCE [LARGE SCALE GENOMIC DNA]</scope>
    <source>
        <strain evidence="8 9">DSM 106044</strain>
    </source>
</reference>
<evidence type="ECO:0000256" key="4">
    <source>
        <dbReference type="ARBA" id="ARBA00023139"/>
    </source>
</evidence>
<evidence type="ECO:0000256" key="3">
    <source>
        <dbReference type="ARBA" id="ARBA00023136"/>
    </source>
</evidence>
<dbReference type="Pfam" id="PF01547">
    <property type="entry name" value="SBP_bac_1"/>
    <property type="match status" value="1"/>
</dbReference>
<evidence type="ECO:0000313" key="9">
    <source>
        <dbReference type="Proteomes" id="UP000306509"/>
    </source>
</evidence>
<dbReference type="EMBL" id="QGQD01000056">
    <property type="protein sequence ID" value="TLD00328.1"/>
    <property type="molecule type" value="Genomic_DNA"/>
</dbReference>
<dbReference type="RefSeq" id="WP_027295818.1">
    <property type="nucleotide sequence ID" value="NZ_CABMJZ010000123.1"/>
</dbReference>
<keyword evidence="9" id="KW-1185">Reference proteome</keyword>
<dbReference type="OrthoDB" id="9763054at2"/>
<gene>
    <name evidence="8" type="primary">msmE_20</name>
    <name evidence="8" type="ORF">DSM106044_02814</name>
</gene>
<evidence type="ECO:0000256" key="6">
    <source>
        <dbReference type="SAM" id="MobiDB-lite"/>
    </source>
</evidence>
<dbReference type="AlphaFoldDB" id="A0A4V6HRU3"/>
<comment type="caution">
    <text evidence="8">The sequence shown here is derived from an EMBL/GenBank/DDBJ whole genome shotgun (WGS) entry which is preliminary data.</text>
</comment>
<sequence precursor="true">MKKRSRLLCGALALTMVAGMLSGCGKGMGKETGKETGDTQSKTTAAAGDTKSADAKEITFWMFQENAEYDFFKKYVDLYNEENPDVHVKMEQIPWEDYNGTKMATAFASGTGPDVFLVAPGLFLKYANSDILAPLNDYIKPEVLSDFSESSLDGVKIGEDILAIPFEMEFLGLYYDKKALAEVNKEAPKTWNEMYDAAKALTTDTRSGLTFETVKGTHQLFEWYPFLWQTDNDVFNEEKTAAKLNQPGVIENLELKRKMLEEGTANLKPSRNNTEIGILADGETAMQINGSWAITKLEQEYADYIDNVGLVPLPIPEGGHASTVAGGWKVCANANSKYPEEAARFATWLFADDVSHGEEWCTEVKFAYSPRKSIVENNSDIYQKGLRSVFTNEIFGTEKAEKRLPAEISTILQDLLQAAYFDTSTDITEEVIKAEDKINEFLASYDGEL</sequence>
<dbReference type="InterPro" id="IPR050490">
    <property type="entry name" value="Bact_solute-bd_prot1"/>
</dbReference>
<dbReference type="CDD" id="cd13585">
    <property type="entry name" value="PBP2_TMBP_like"/>
    <property type="match status" value="1"/>
</dbReference>
<feature type="compositionally biased region" description="Basic and acidic residues" evidence="6">
    <location>
        <begin position="28"/>
        <end position="37"/>
    </location>
</feature>
<feature type="chain" id="PRO_5039632298" evidence="7">
    <location>
        <begin position="23"/>
        <end position="449"/>
    </location>
</feature>
<feature type="region of interest" description="Disordered" evidence="6">
    <location>
        <begin position="28"/>
        <end position="48"/>
    </location>
</feature>
<dbReference type="PANTHER" id="PTHR43649">
    <property type="entry name" value="ARABINOSE-BINDING PROTEIN-RELATED"/>
    <property type="match status" value="1"/>
</dbReference>
<feature type="signal peptide" evidence="7">
    <location>
        <begin position="1"/>
        <end position="22"/>
    </location>
</feature>
<dbReference type="PANTHER" id="PTHR43649:SF33">
    <property type="entry name" value="POLYGALACTURONAN_RHAMNOGALACTURONAN-BINDING PROTEIN YTCQ"/>
    <property type="match status" value="1"/>
</dbReference>
<name>A0A4V6HRU3_9FIRM</name>
<evidence type="ECO:0000256" key="7">
    <source>
        <dbReference type="SAM" id="SignalP"/>
    </source>
</evidence>
<accession>A0A4V6HRU3</accession>
<evidence type="ECO:0000256" key="5">
    <source>
        <dbReference type="ARBA" id="ARBA00023288"/>
    </source>
</evidence>